<accession>A0ACC1AAH6</accession>
<protein>
    <submittedName>
        <fullName evidence="1">Uncharacterized protein</fullName>
    </submittedName>
</protein>
<keyword evidence="2" id="KW-1185">Reference proteome</keyword>
<proteinExistence type="predicted"/>
<dbReference type="Proteomes" id="UP001164250">
    <property type="component" value="Chromosome 11"/>
</dbReference>
<name>A0ACC1AAH6_9ROSI</name>
<organism evidence="1 2">
    <name type="scientific">Pistacia atlantica</name>
    <dbReference type="NCBI Taxonomy" id="434234"/>
    <lineage>
        <taxon>Eukaryota</taxon>
        <taxon>Viridiplantae</taxon>
        <taxon>Streptophyta</taxon>
        <taxon>Embryophyta</taxon>
        <taxon>Tracheophyta</taxon>
        <taxon>Spermatophyta</taxon>
        <taxon>Magnoliopsida</taxon>
        <taxon>eudicotyledons</taxon>
        <taxon>Gunneridae</taxon>
        <taxon>Pentapetalae</taxon>
        <taxon>rosids</taxon>
        <taxon>malvids</taxon>
        <taxon>Sapindales</taxon>
        <taxon>Anacardiaceae</taxon>
        <taxon>Pistacia</taxon>
    </lineage>
</organism>
<reference evidence="2" key="1">
    <citation type="journal article" date="2023" name="G3 (Bethesda)">
        <title>Genome assembly and association tests identify interacting loci associated with vigor, precocity, and sex in interspecific pistachio rootstocks.</title>
        <authorList>
            <person name="Palmer W."/>
            <person name="Jacygrad E."/>
            <person name="Sagayaradj S."/>
            <person name="Cavanaugh K."/>
            <person name="Han R."/>
            <person name="Bertier L."/>
            <person name="Beede B."/>
            <person name="Kafkas S."/>
            <person name="Golino D."/>
            <person name="Preece J."/>
            <person name="Michelmore R."/>
        </authorList>
    </citation>
    <scope>NUCLEOTIDE SEQUENCE [LARGE SCALE GENOMIC DNA]</scope>
</reference>
<evidence type="ECO:0000313" key="1">
    <source>
        <dbReference type="EMBL" id="KAJ0083950.1"/>
    </source>
</evidence>
<comment type="caution">
    <text evidence="1">The sequence shown here is derived from an EMBL/GenBank/DDBJ whole genome shotgun (WGS) entry which is preliminary data.</text>
</comment>
<evidence type="ECO:0000313" key="2">
    <source>
        <dbReference type="Proteomes" id="UP001164250"/>
    </source>
</evidence>
<dbReference type="EMBL" id="CM047907">
    <property type="protein sequence ID" value="KAJ0083950.1"/>
    <property type="molecule type" value="Genomic_DNA"/>
</dbReference>
<gene>
    <name evidence="1" type="ORF">Patl1_30755</name>
</gene>
<sequence length="410" mass="46988">MSESNADSARNINNVVVPEISIEIVSEEEMALIDAVLAATRCSFTSSTVPSICSPSQFQRNVRALRSITLLSKRRFPGCSTPDIEDSGDLGLSHKGNKVPESFLERFRKGRGLSVTDMTGTEWCEKQMEYTLLFGRKRVNKAMRAGKARHEKLEEEVSRNVKIHVQSGEDAWAIKFINFITRANQLLFEGLTRELPLYGFIEGVWMVGVIDEIQMPVKETHRNPILVDTKTRVSETLPAESQRRNGRLQLMCYKYMWDNLAAGAFPSRQFFDYFSLNPEYVLSEEIRESTADEGYPAKTLEDIVTFYMNTWNMLPSAHNQLLLRYEFQKDQSLIGEDKFYYDENWLKSRIQDCLGFWRGEREASYTPVEDRWKCQFCQFAPVCSGNPKPESTHSSSQTDSNTSSSQKETL</sequence>